<accession>A0ABV4Y4J1</accession>
<keyword evidence="1" id="KW-0812">Transmembrane</keyword>
<evidence type="ECO:0008006" key="4">
    <source>
        <dbReference type="Google" id="ProtNLM"/>
    </source>
</evidence>
<feature type="transmembrane region" description="Helical" evidence="1">
    <location>
        <begin position="228"/>
        <end position="251"/>
    </location>
</feature>
<evidence type="ECO:0000313" key="2">
    <source>
        <dbReference type="EMBL" id="MFB2933709.1"/>
    </source>
</evidence>
<protein>
    <recommendedName>
        <fullName evidence="4">DUF975 domain-containing protein</fullName>
    </recommendedName>
</protein>
<keyword evidence="1" id="KW-0472">Membrane</keyword>
<feature type="transmembrane region" description="Helical" evidence="1">
    <location>
        <begin position="83"/>
        <end position="104"/>
    </location>
</feature>
<keyword evidence="3" id="KW-1185">Reference proteome</keyword>
<dbReference type="Proteomes" id="UP001576776">
    <property type="component" value="Unassembled WGS sequence"/>
</dbReference>
<evidence type="ECO:0000313" key="3">
    <source>
        <dbReference type="Proteomes" id="UP001576776"/>
    </source>
</evidence>
<evidence type="ECO:0000256" key="1">
    <source>
        <dbReference type="SAM" id="Phobius"/>
    </source>
</evidence>
<proteinExistence type="predicted"/>
<keyword evidence="1" id="KW-1133">Transmembrane helix</keyword>
<reference evidence="2 3" key="1">
    <citation type="submission" date="2024-09" db="EMBL/GenBank/DDBJ databases">
        <title>Floridaenema gen nov. (Aerosakkonemataceae, Aerosakkonematales ord. nov., Cyanobacteria) from benthic tropical and subtropical fresh waters, with the description of four new species.</title>
        <authorList>
            <person name="Moretto J.A."/>
            <person name="Berthold D.E."/>
            <person name="Lefler F.W."/>
            <person name="Huang I.-S."/>
            <person name="Laughinghouse H. IV."/>
        </authorList>
    </citation>
    <scope>NUCLEOTIDE SEQUENCE [LARGE SCALE GENOMIC DNA]</scope>
    <source>
        <strain evidence="2 3">BLCC-F154</strain>
    </source>
</reference>
<dbReference type="RefSeq" id="WP_413255245.1">
    <property type="nucleotide sequence ID" value="NZ_JBHFNS010000010.1"/>
</dbReference>
<name>A0ABV4Y4J1_9CYAN</name>
<feature type="transmembrane region" description="Helical" evidence="1">
    <location>
        <begin position="182"/>
        <end position="208"/>
    </location>
</feature>
<comment type="caution">
    <text evidence="2">The sequence shown here is derived from an EMBL/GenBank/DDBJ whole genome shotgun (WGS) entry which is preliminary data.</text>
</comment>
<gene>
    <name evidence="2" type="ORF">ACE1B6_00365</name>
</gene>
<dbReference type="EMBL" id="JBHFNS010000010">
    <property type="protein sequence ID" value="MFB2933709.1"/>
    <property type="molecule type" value="Genomic_DNA"/>
</dbReference>
<feature type="transmembrane region" description="Helical" evidence="1">
    <location>
        <begin position="124"/>
        <end position="144"/>
    </location>
</feature>
<sequence>MAQSSIRPLSVGNVVSSAFVLYRSHFKLYLGLAFKSLLWSLIPIYGWAKAAMISAQISRLGFGDLINQPETAKSAENHLKPRMWTFLGAAILVGLVLFAINFGLSIVSNILQFAVTGILGNNNSLAVLLGLVIILVTWFVQLWFQARYFIPELPIAIENVDATTTISRTWELTKGAGVRIQIILLVAYLISAPLIFIASIPLFFLMGYLVALGIQAGTSSAASDAGGVLIGLIFAFIVLVVLMGTLIMPFWQAVKAVIYYDLRSRREGMGLQVRDRNFEV</sequence>
<feature type="transmembrane region" description="Helical" evidence="1">
    <location>
        <begin position="28"/>
        <end position="48"/>
    </location>
</feature>
<organism evidence="2 3">
    <name type="scientific">Floridaenema fluviatile BLCC-F154</name>
    <dbReference type="NCBI Taxonomy" id="3153640"/>
    <lineage>
        <taxon>Bacteria</taxon>
        <taxon>Bacillati</taxon>
        <taxon>Cyanobacteriota</taxon>
        <taxon>Cyanophyceae</taxon>
        <taxon>Oscillatoriophycideae</taxon>
        <taxon>Aerosakkonematales</taxon>
        <taxon>Aerosakkonemataceae</taxon>
        <taxon>Floridanema</taxon>
        <taxon>Floridanema fluviatile</taxon>
    </lineage>
</organism>